<feature type="topological domain" description="Cytoplasmic" evidence="10">
    <location>
        <begin position="1"/>
        <end position="7"/>
    </location>
</feature>
<feature type="chain" id="PRO_5011505153" description="Cytochrome c-type biogenesis protein CcmE" evidence="13">
    <location>
        <begin position="22"/>
        <end position="151"/>
    </location>
</feature>
<evidence type="ECO:0000256" key="4">
    <source>
        <dbReference type="ARBA" id="ARBA00022723"/>
    </source>
</evidence>
<proteinExistence type="inferred from homology"/>
<dbReference type="Pfam" id="PF03100">
    <property type="entry name" value="CcmE"/>
    <property type="match status" value="1"/>
</dbReference>
<name>A0A1I6JC91_9SPHN</name>
<evidence type="ECO:0000256" key="11">
    <source>
        <dbReference type="PIRSR" id="PIRSR604329-50"/>
    </source>
</evidence>
<dbReference type="GO" id="GO:0005886">
    <property type="term" value="C:plasma membrane"/>
    <property type="evidence" value="ECO:0007669"/>
    <property type="project" value="UniProtKB-SubCell"/>
</dbReference>
<reference evidence="14 15" key="1">
    <citation type="submission" date="2016-10" db="EMBL/GenBank/DDBJ databases">
        <authorList>
            <person name="de Groot N.N."/>
        </authorList>
    </citation>
    <scope>NUCLEOTIDE SEQUENCE [LARGE SCALE GENOMIC DNA]</scope>
    <source>
        <strain evidence="14 15">S5-249</strain>
    </source>
</reference>
<feature type="signal peptide" evidence="13">
    <location>
        <begin position="1"/>
        <end position="21"/>
    </location>
</feature>
<gene>
    <name evidence="10" type="primary">ccmE</name>
    <name evidence="10" type="synonym">cycJ</name>
    <name evidence="14" type="ORF">SAMN05192580_0093</name>
</gene>
<dbReference type="InterPro" id="IPR036127">
    <property type="entry name" value="CcmE-like_sf"/>
</dbReference>
<dbReference type="SUPFAM" id="SSF82093">
    <property type="entry name" value="Heme chaperone CcmE"/>
    <property type="match status" value="1"/>
</dbReference>
<dbReference type="RefSeq" id="WP_093309290.1">
    <property type="nucleotide sequence ID" value="NZ_FOZG01000001.1"/>
</dbReference>
<feature type="binding site" description="covalent" evidence="10 11">
    <location>
        <position position="123"/>
    </location>
    <ligand>
        <name>heme</name>
        <dbReference type="ChEBI" id="CHEBI:30413"/>
    </ligand>
</feature>
<evidence type="ECO:0000256" key="1">
    <source>
        <dbReference type="ARBA" id="ARBA00004370"/>
    </source>
</evidence>
<comment type="function">
    <text evidence="10">Heme chaperone required for the biogenesis of c-type cytochromes. Transiently binds heme delivered by CcmC and transfers the heme to apo-cytochromes in a process facilitated by CcmF and CcmH.</text>
</comment>
<sequence length="151" mass="15952">MKAKNQRLTLALLALAAIVGAALLAASALRDQAAYFYTPADARRLGVEPGRSVRLGGMVEGGSIRRSPDGVTIAFTVTDGQATVPVSFRGIVPDLFKERSGVVAEGHFTPTGSFVADTILAKHDERYMPPQVAGAMHESDSLDTDAKVRAK</sequence>
<evidence type="ECO:0000313" key="15">
    <source>
        <dbReference type="Proteomes" id="UP000198824"/>
    </source>
</evidence>
<evidence type="ECO:0000256" key="8">
    <source>
        <dbReference type="ARBA" id="ARBA00023004"/>
    </source>
</evidence>
<comment type="subcellular location">
    <subcellularLocation>
        <location evidence="10">Cell membrane</location>
        <topology evidence="10">Single-pass type II membrane protein</topology>
    </subcellularLocation>
    <subcellularLocation>
        <location evidence="1">Membrane</location>
    </subcellularLocation>
</comment>
<keyword evidence="10" id="KW-1003">Cell membrane</keyword>
<keyword evidence="7 10" id="KW-1133">Transmembrane helix</keyword>
<dbReference type="InterPro" id="IPR012340">
    <property type="entry name" value="NA-bd_OB-fold"/>
</dbReference>
<keyword evidence="5 10" id="KW-0201">Cytochrome c-type biogenesis</keyword>
<dbReference type="GO" id="GO:0046872">
    <property type="term" value="F:metal ion binding"/>
    <property type="evidence" value="ECO:0007669"/>
    <property type="project" value="UniProtKB-KW"/>
</dbReference>
<dbReference type="STRING" id="1166337.SAMN05192580_0093"/>
<organism evidence="14 15">
    <name type="scientific">Sphingomonas jatrophae</name>
    <dbReference type="NCBI Taxonomy" id="1166337"/>
    <lineage>
        <taxon>Bacteria</taxon>
        <taxon>Pseudomonadati</taxon>
        <taxon>Pseudomonadota</taxon>
        <taxon>Alphaproteobacteria</taxon>
        <taxon>Sphingomonadales</taxon>
        <taxon>Sphingomonadaceae</taxon>
        <taxon>Sphingomonas</taxon>
    </lineage>
</organism>
<protein>
    <recommendedName>
        <fullName evidence="10">Cytochrome c-type biogenesis protein CcmE</fullName>
    </recommendedName>
    <alternativeName>
        <fullName evidence="10">Cytochrome c maturation protein E</fullName>
    </alternativeName>
    <alternativeName>
        <fullName evidence="10">Heme chaperone CcmE</fullName>
    </alternativeName>
</protein>
<evidence type="ECO:0000256" key="5">
    <source>
        <dbReference type="ARBA" id="ARBA00022748"/>
    </source>
</evidence>
<keyword evidence="13" id="KW-0732">Signal</keyword>
<feature type="binding site" description="axial binding residue" evidence="10 11">
    <location>
        <position position="127"/>
    </location>
    <ligand>
        <name>heme</name>
        <dbReference type="ChEBI" id="CHEBI:30413"/>
    </ligand>
    <ligandPart>
        <name>Fe</name>
        <dbReference type="ChEBI" id="CHEBI:18248"/>
    </ligandPart>
</feature>
<dbReference type="GO" id="GO:0020037">
    <property type="term" value="F:heme binding"/>
    <property type="evidence" value="ECO:0007669"/>
    <property type="project" value="InterPro"/>
</dbReference>
<comment type="similarity">
    <text evidence="10">Belongs to the CcmE/CycJ family.</text>
</comment>
<dbReference type="Proteomes" id="UP000198824">
    <property type="component" value="Unassembled WGS sequence"/>
</dbReference>
<evidence type="ECO:0000256" key="2">
    <source>
        <dbReference type="ARBA" id="ARBA00022617"/>
    </source>
</evidence>
<keyword evidence="6 10" id="KW-0735">Signal-anchor</keyword>
<dbReference type="OrthoDB" id="9793584at2"/>
<accession>A0A1I6JC91</accession>
<evidence type="ECO:0000313" key="14">
    <source>
        <dbReference type="EMBL" id="SFR76569.1"/>
    </source>
</evidence>
<dbReference type="HAMAP" id="MF_01959">
    <property type="entry name" value="CcmE"/>
    <property type="match status" value="1"/>
</dbReference>
<keyword evidence="8 10" id="KW-0408">Iron</keyword>
<evidence type="ECO:0000256" key="12">
    <source>
        <dbReference type="SAM" id="MobiDB-lite"/>
    </source>
</evidence>
<dbReference type="Gene3D" id="2.40.50.140">
    <property type="entry name" value="Nucleic acid-binding proteins"/>
    <property type="match status" value="1"/>
</dbReference>
<evidence type="ECO:0000256" key="10">
    <source>
        <dbReference type="HAMAP-Rule" id="MF_01959"/>
    </source>
</evidence>
<feature type="region of interest" description="Disordered" evidence="12">
    <location>
        <begin position="132"/>
        <end position="151"/>
    </location>
</feature>
<keyword evidence="9 10" id="KW-0472">Membrane</keyword>
<dbReference type="InterPro" id="IPR004329">
    <property type="entry name" value="CcmE"/>
</dbReference>
<dbReference type="PANTHER" id="PTHR34128:SF2">
    <property type="entry name" value="CYTOCHROME C-TYPE BIOGENESIS PROTEIN CCME HOMOLOG, MITOCHONDRIAL"/>
    <property type="match status" value="1"/>
</dbReference>
<dbReference type="GO" id="GO:0017004">
    <property type="term" value="P:cytochrome complex assembly"/>
    <property type="evidence" value="ECO:0007669"/>
    <property type="project" value="UniProtKB-KW"/>
</dbReference>
<keyword evidence="4 10" id="KW-0479">Metal-binding</keyword>
<dbReference type="PANTHER" id="PTHR34128">
    <property type="entry name" value="CYTOCHROME C-TYPE BIOGENESIS PROTEIN CCME HOMOLOG, MITOCHONDRIAL"/>
    <property type="match status" value="1"/>
</dbReference>
<dbReference type="GO" id="GO:0017003">
    <property type="term" value="P:protein-heme linkage"/>
    <property type="evidence" value="ECO:0007669"/>
    <property type="project" value="UniProtKB-UniRule"/>
</dbReference>
<dbReference type="AlphaFoldDB" id="A0A1I6JC91"/>
<evidence type="ECO:0000256" key="9">
    <source>
        <dbReference type="ARBA" id="ARBA00023136"/>
    </source>
</evidence>
<dbReference type="EMBL" id="FOZG01000001">
    <property type="protein sequence ID" value="SFR76569.1"/>
    <property type="molecule type" value="Genomic_DNA"/>
</dbReference>
<evidence type="ECO:0000256" key="13">
    <source>
        <dbReference type="SAM" id="SignalP"/>
    </source>
</evidence>
<dbReference type="NCBIfam" id="NF009731">
    <property type="entry name" value="PRK13254.1-5"/>
    <property type="match status" value="1"/>
</dbReference>
<dbReference type="NCBIfam" id="NF009727">
    <property type="entry name" value="PRK13254.1-1"/>
    <property type="match status" value="1"/>
</dbReference>
<keyword evidence="15" id="KW-1185">Reference proteome</keyword>
<evidence type="ECO:0000256" key="6">
    <source>
        <dbReference type="ARBA" id="ARBA00022968"/>
    </source>
</evidence>
<evidence type="ECO:0000256" key="3">
    <source>
        <dbReference type="ARBA" id="ARBA00022692"/>
    </source>
</evidence>
<evidence type="ECO:0000256" key="7">
    <source>
        <dbReference type="ARBA" id="ARBA00022989"/>
    </source>
</evidence>
<keyword evidence="3 10" id="KW-0812">Transmembrane</keyword>
<keyword evidence="2 10" id="KW-0349">Heme</keyword>
<feature type="topological domain" description="Extracellular" evidence="10">
    <location>
        <begin position="29"/>
        <end position="151"/>
    </location>
</feature>
<feature type="compositionally biased region" description="Basic and acidic residues" evidence="12">
    <location>
        <begin position="137"/>
        <end position="151"/>
    </location>
</feature>